<keyword evidence="1" id="KW-0732">Signal</keyword>
<dbReference type="Proteomes" id="UP000266723">
    <property type="component" value="Unassembled WGS sequence"/>
</dbReference>
<feature type="signal peptide" evidence="1">
    <location>
        <begin position="1"/>
        <end position="23"/>
    </location>
</feature>
<accession>A0ABQ7EJN0</accession>
<evidence type="ECO:0000313" key="2">
    <source>
        <dbReference type="EMBL" id="KAF3597257.1"/>
    </source>
</evidence>
<evidence type="ECO:0000256" key="1">
    <source>
        <dbReference type="SAM" id="SignalP"/>
    </source>
</evidence>
<keyword evidence="3" id="KW-1185">Reference proteome</keyword>
<feature type="chain" id="PRO_5047480386" evidence="1">
    <location>
        <begin position="24"/>
        <end position="65"/>
    </location>
</feature>
<organism evidence="2 3">
    <name type="scientific">Brassica cretica</name>
    <name type="common">Mustard</name>
    <dbReference type="NCBI Taxonomy" id="69181"/>
    <lineage>
        <taxon>Eukaryota</taxon>
        <taxon>Viridiplantae</taxon>
        <taxon>Streptophyta</taxon>
        <taxon>Embryophyta</taxon>
        <taxon>Tracheophyta</taxon>
        <taxon>Spermatophyta</taxon>
        <taxon>Magnoliopsida</taxon>
        <taxon>eudicotyledons</taxon>
        <taxon>Gunneridae</taxon>
        <taxon>Pentapetalae</taxon>
        <taxon>rosids</taxon>
        <taxon>malvids</taxon>
        <taxon>Brassicales</taxon>
        <taxon>Brassicaceae</taxon>
        <taxon>Brassiceae</taxon>
        <taxon>Brassica</taxon>
    </lineage>
</organism>
<gene>
    <name evidence="2" type="ORF">DY000_02027510</name>
</gene>
<sequence length="65" mass="7434">MVRRIRLILWVLVHLWTSSLSSGWIRMSPGFHRKAFWKANTSLLKPMVRSGEGCFMVGLKSTSKG</sequence>
<proteinExistence type="predicted"/>
<comment type="caution">
    <text evidence="2">The sequence shown here is derived from an EMBL/GenBank/DDBJ whole genome shotgun (WGS) entry which is preliminary data.</text>
</comment>
<dbReference type="EMBL" id="QGKV02000299">
    <property type="protein sequence ID" value="KAF3597257.1"/>
    <property type="molecule type" value="Genomic_DNA"/>
</dbReference>
<evidence type="ECO:0000313" key="3">
    <source>
        <dbReference type="Proteomes" id="UP000266723"/>
    </source>
</evidence>
<reference evidence="2 3" key="1">
    <citation type="journal article" date="2020" name="BMC Genomics">
        <title>Intraspecific diversification of the crop wild relative Brassica cretica Lam. using demographic model selection.</title>
        <authorList>
            <person name="Kioukis A."/>
            <person name="Michalopoulou V.A."/>
            <person name="Briers L."/>
            <person name="Pirintsos S."/>
            <person name="Studholme D.J."/>
            <person name="Pavlidis P."/>
            <person name="Sarris P.F."/>
        </authorList>
    </citation>
    <scope>NUCLEOTIDE SEQUENCE [LARGE SCALE GENOMIC DNA]</scope>
    <source>
        <strain evidence="3">cv. PFS-1207/04</strain>
    </source>
</reference>
<name>A0ABQ7EJN0_BRACR</name>
<protein>
    <submittedName>
        <fullName evidence="2">Uncharacterized protein</fullName>
    </submittedName>
</protein>